<sequence>MATAPSGPLAGLRVLELGGIGPGPFCGMILADLGAEVVRVDRTAEAGRPAFNPVLQRGRLSVTLDLKVPAGAATALRLVDTADALIEGFRPGVAERLGLGPDECLARNPRLVYGRMTGWGQHGPLAQAPGHDINYIALSGALHAIGPAEGDPAVPLNLIGDMGGGGLLLALGIAAGLVHARTSGHGQVVDAAMVDGSALQLSLVQGMMAQGQWTDRRGANLLDGTAPFYRTYRCADGSHMAVGCIEPQFFAEFLDALGLSADPLFAKQSDTSAWPGMTDRLTEIFARRTRSEWTEVFAGRDACTTPVLDFAEAAAHPHNVARGTYTTQGGSPVPSPAPRFLGTPSATAGPAPHNGAHTDEVLRAAGLSSDELTALRSQGIIA</sequence>
<dbReference type="RefSeq" id="WP_234760910.1">
    <property type="nucleotide sequence ID" value="NZ_JAKEIP010000006.1"/>
</dbReference>
<keyword evidence="3" id="KW-1185">Reference proteome</keyword>
<evidence type="ECO:0000256" key="1">
    <source>
        <dbReference type="SAM" id="MobiDB-lite"/>
    </source>
</evidence>
<dbReference type="GO" id="GO:0016740">
    <property type="term" value="F:transferase activity"/>
    <property type="evidence" value="ECO:0007669"/>
    <property type="project" value="UniProtKB-KW"/>
</dbReference>
<dbReference type="InterPro" id="IPR044855">
    <property type="entry name" value="CoA-Trfase_III_dom3_sf"/>
</dbReference>
<dbReference type="Pfam" id="PF02515">
    <property type="entry name" value="CoA_transf_3"/>
    <property type="match status" value="1"/>
</dbReference>
<organism evidence="2 3">
    <name type="scientific">Streptomyces muensis</name>
    <dbReference type="NCBI Taxonomy" id="1077944"/>
    <lineage>
        <taxon>Bacteria</taxon>
        <taxon>Bacillati</taxon>
        <taxon>Actinomycetota</taxon>
        <taxon>Actinomycetes</taxon>
        <taxon>Kitasatosporales</taxon>
        <taxon>Streptomycetaceae</taxon>
        <taxon>Streptomyces</taxon>
    </lineage>
</organism>
<gene>
    <name evidence="2" type="ORF">L0P92_03310</name>
</gene>
<evidence type="ECO:0000313" key="2">
    <source>
        <dbReference type="EMBL" id="MCF1592599.1"/>
    </source>
</evidence>
<dbReference type="InterPro" id="IPR023606">
    <property type="entry name" value="CoA-Trfase_III_dom_1_sf"/>
</dbReference>
<dbReference type="Proteomes" id="UP001139384">
    <property type="component" value="Unassembled WGS sequence"/>
</dbReference>
<proteinExistence type="predicted"/>
<dbReference type="PANTHER" id="PTHR48228:SF5">
    <property type="entry name" value="ALPHA-METHYLACYL-COA RACEMASE"/>
    <property type="match status" value="1"/>
</dbReference>
<comment type="caution">
    <text evidence="2">The sequence shown here is derived from an EMBL/GenBank/DDBJ whole genome shotgun (WGS) entry which is preliminary data.</text>
</comment>
<dbReference type="InterPro" id="IPR050509">
    <property type="entry name" value="CoA-transferase_III"/>
</dbReference>
<dbReference type="Gene3D" id="3.40.50.10540">
    <property type="entry name" value="Crotonobetainyl-coa:carnitine coa-transferase, domain 1"/>
    <property type="match status" value="1"/>
</dbReference>
<dbReference type="PANTHER" id="PTHR48228">
    <property type="entry name" value="SUCCINYL-COA--D-CITRAMALATE COA-TRANSFERASE"/>
    <property type="match status" value="1"/>
</dbReference>
<protein>
    <submittedName>
        <fullName evidence="2">CoA transferase</fullName>
    </submittedName>
</protein>
<keyword evidence="2" id="KW-0808">Transferase</keyword>
<dbReference type="InterPro" id="IPR003673">
    <property type="entry name" value="CoA-Trfase_fam_III"/>
</dbReference>
<dbReference type="SUPFAM" id="SSF89796">
    <property type="entry name" value="CoA-transferase family III (CaiB/BaiF)"/>
    <property type="match status" value="1"/>
</dbReference>
<accession>A0A9X1TJI3</accession>
<dbReference type="AlphaFoldDB" id="A0A9X1TJI3"/>
<evidence type="ECO:0000313" key="3">
    <source>
        <dbReference type="Proteomes" id="UP001139384"/>
    </source>
</evidence>
<dbReference type="Gene3D" id="3.30.1540.10">
    <property type="entry name" value="formyl-coa transferase, domain 3"/>
    <property type="match status" value="1"/>
</dbReference>
<dbReference type="EMBL" id="JAKEIP010000006">
    <property type="protein sequence ID" value="MCF1592599.1"/>
    <property type="molecule type" value="Genomic_DNA"/>
</dbReference>
<feature type="region of interest" description="Disordered" evidence="1">
    <location>
        <begin position="322"/>
        <end position="357"/>
    </location>
</feature>
<name>A0A9X1TJI3_STRM4</name>
<reference evidence="2" key="1">
    <citation type="submission" date="2022-01" db="EMBL/GenBank/DDBJ databases">
        <title>Draft Genome Sequences of Seven Type Strains of the Genus Streptomyces.</title>
        <authorList>
            <person name="Aziz S."/>
            <person name="Coretto E."/>
            <person name="Chronakova A."/>
            <person name="Sproer C."/>
            <person name="Huber K."/>
            <person name="Nouioui I."/>
            <person name="Gross H."/>
        </authorList>
    </citation>
    <scope>NUCLEOTIDE SEQUENCE</scope>
    <source>
        <strain evidence="2">DSM 103493</strain>
    </source>
</reference>